<dbReference type="RefSeq" id="WP_011495431.1">
    <property type="nucleotide sequence ID" value="NC_007954.1"/>
</dbReference>
<dbReference type="InterPro" id="IPR037151">
    <property type="entry name" value="AlkB-like_sf"/>
</dbReference>
<feature type="binding site" evidence="9">
    <location>
        <position position="159"/>
    </location>
    <ligand>
        <name>2-oxoglutarate</name>
        <dbReference type="ChEBI" id="CHEBI:16810"/>
    </ligand>
</feature>
<feature type="compositionally biased region" description="Basic and acidic residues" evidence="10">
    <location>
        <begin position="1"/>
        <end position="10"/>
    </location>
</feature>
<dbReference type="PANTHER" id="PTHR31573">
    <property type="entry name" value="ALPHA-KETOGLUTARATE-DEPENDENT DIOXYGENASE ALKB HOMOLOG 2"/>
    <property type="match status" value="1"/>
</dbReference>
<dbReference type="PANTHER" id="PTHR31573:SF1">
    <property type="entry name" value="DNA OXIDATIVE DEMETHYLASE ALKBH2"/>
    <property type="match status" value="1"/>
</dbReference>
<gene>
    <name evidence="12" type="ordered locus">Sden_0979</name>
</gene>
<dbReference type="EC" id="1.14.11.-" evidence="12"/>
<accession>Q12QK9</accession>
<evidence type="ECO:0000256" key="5">
    <source>
        <dbReference type="ARBA" id="ARBA00022964"/>
    </source>
</evidence>
<feature type="region of interest" description="Disordered" evidence="10">
    <location>
        <begin position="1"/>
        <end position="24"/>
    </location>
</feature>
<dbReference type="GO" id="GO:0051747">
    <property type="term" value="F:cytosine C-5 DNA demethylase activity"/>
    <property type="evidence" value="ECO:0007669"/>
    <property type="project" value="TreeGrafter"/>
</dbReference>
<evidence type="ECO:0000256" key="3">
    <source>
        <dbReference type="ARBA" id="ARBA00022763"/>
    </source>
</evidence>
<evidence type="ECO:0000256" key="10">
    <source>
        <dbReference type="SAM" id="MobiDB-lite"/>
    </source>
</evidence>
<evidence type="ECO:0000256" key="7">
    <source>
        <dbReference type="ARBA" id="ARBA00023004"/>
    </source>
</evidence>
<keyword evidence="13" id="KW-1185">Reference proteome</keyword>
<dbReference type="GO" id="GO:0006307">
    <property type="term" value="P:DNA alkylation repair"/>
    <property type="evidence" value="ECO:0007669"/>
    <property type="project" value="TreeGrafter"/>
</dbReference>
<evidence type="ECO:0000256" key="1">
    <source>
        <dbReference type="ARBA" id="ARBA00001954"/>
    </source>
</evidence>
<dbReference type="eggNOG" id="COG3145">
    <property type="taxonomic scope" value="Bacteria"/>
</dbReference>
<keyword evidence="4" id="KW-0460">Magnesium</keyword>
<name>Q12QK9_SHEDO</name>
<comment type="cofactor">
    <cofactor evidence="1">
        <name>Fe(2+)</name>
        <dbReference type="ChEBI" id="CHEBI:29033"/>
    </cofactor>
</comment>
<dbReference type="GO" id="GO:0035516">
    <property type="term" value="F:broad specificity oxidative DNA demethylase activity"/>
    <property type="evidence" value="ECO:0007669"/>
    <property type="project" value="TreeGrafter"/>
</dbReference>
<dbReference type="AlphaFoldDB" id="Q12QK9"/>
<dbReference type="PROSITE" id="PS51471">
    <property type="entry name" value="FE2OG_OXY"/>
    <property type="match status" value="1"/>
</dbReference>
<keyword evidence="8" id="KW-0234">DNA repair</keyword>
<dbReference type="OrthoDB" id="190276at2"/>
<dbReference type="STRING" id="318161.Sden_0979"/>
<dbReference type="InterPro" id="IPR027450">
    <property type="entry name" value="AlkB-like"/>
</dbReference>
<keyword evidence="3" id="KW-0227">DNA damage</keyword>
<organism evidence="12 13">
    <name type="scientific">Shewanella denitrificans (strain OS217 / ATCC BAA-1090 / DSM 15013)</name>
    <dbReference type="NCBI Taxonomy" id="318161"/>
    <lineage>
        <taxon>Bacteria</taxon>
        <taxon>Pseudomonadati</taxon>
        <taxon>Pseudomonadota</taxon>
        <taxon>Gammaproteobacteria</taxon>
        <taxon>Alteromonadales</taxon>
        <taxon>Shewanellaceae</taxon>
        <taxon>Shewanella</taxon>
    </lineage>
</organism>
<feature type="binding site" evidence="9">
    <location>
        <position position="242"/>
    </location>
    <ligand>
        <name>2-oxoglutarate</name>
        <dbReference type="ChEBI" id="CHEBI:16810"/>
    </ligand>
</feature>
<reference evidence="12 13" key="1">
    <citation type="submission" date="2006-03" db="EMBL/GenBank/DDBJ databases">
        <title>Complete sequence of Shewanella denitrificans OS217.</title>
        <authorList>
            <consortium name="US DOE Joint Genome Institute"/>
            <person name="Copeland A."/>
            <person name="Lucas S."/>
            <person name="Lapidus A."/>
            <person name="Barry K."/>
            <person name="Detter J.C."/>
            <person name="Glavina del Rio T."/>
            <person name="Hammon N."/>
            <person name="Israni S."/>
            <person name="Dalin E."/>
            <person name="Tice H."/>
            <person name="Pitluck S."/>
            <person name="Brettin T."/>
            <person name="Bruce D."/>
            <person name="Han C."/>
            <person name="Tapia R."/>
            <person name="Gilna P."/>
            <person name="Kiss H."/>
            <person name="Schmutz J."/>
            <person name="Larimer F."/>
            <person name="Land M."/>
            <person name="Hauser L."/>
            <person name="Kyrpides N."/>
            <person name="Lykidis A."/>
            <person name="Richardson P."/>
        </authorList>
    </citation>
    <scope>NUCLEOTIDE SEQUENCE [LARGE SCALE GENOMIC DNA]</scope>
    <source>
        <strain evidence="13">OS217 / ATCC BAA-1090 / DSM 15013</strain>
    </source>
</reference>
<dbReference type="InterPro" id="IPR005123">
    <property type="entry name" value="Oxoglu/Fe-dep_dioxygenase_dom"/>
</dbReference>
<evidence type="ECO:0000256" key="2">
    <source>
        <dbReference type="ARBA" id="ARBA00022723"/>
    </source>
</evidence>
<dbReference type="HOGENOM" id="CLU_048788_5_1_6"/>
<dbReference type="GO" id="GO:0008198">
    <property type="term" value="F:ferrous iron binding"/>
    <property type="evidence" value="ECO:0007669"/>
    <property type="project" value="TreeGrafter"/>
</dbReference>
<keyword evidence="2" id="KW-0479">Metal-binding</keyword>
<keyword evidence="5 12" id="KW-0223">Dioxygenase</keyword>
<dbReference type="InterPro" id="IPR032852">
    <property type="entry name" value="ALKBH2"/>
</dbReference>
<sequence length="255" mass="28695">MSSIHAKESQTADANSAGANPASLRQDGSLQQVSFDFIERHNNAHGSGAKGADLGERCEHKVRKSPPVTWLTGFLSVQEQQALLDDAKSYPFERPQIEVYGKLHPIPRQQVWFADEDCGYRYASLFISPTPWPALLMQLRQRLQAELGLVFNGVLVNFYADGQDTVGWHSDDEAEIRKPSSIASISIGATRDFQIRHKRSQETFTLPLVSGDLLIMQPGMQQTWQHAVPRRAKVKAPRINLTFRELVPQRDNHLI</sequence>
<keyword evidence="6 12" id="KW-0560">Oxidoreductase</keyword>
<dbReference type="SUPFAM" id="SSF51197">
    <property type="entry name" value="Clavaminate synthase-like"/>
    <property type="match status" value="1"/>
</dbReference>
<dbReference type="EMBL" id="CP000302">
    <property type="protein sequence ID" value="ABE54267.1"/>
    <property type="molecule type" value="Genomic_DNA"/>
</dbReference>
<feature type="binding site" evidence="9">
    <location>
        <position position="157"/>
    </location>
    <ligand>
        <name>2-oxoglutarate</name>
        <dbReference type="ChEBI" id="CHEBI:16810"/>
    </ligand>
</feature>
<evidence type="ECO:0000256" key="8">
    <source>
        <dbReference type="ARBA" id="ARBA00023204"/>
    </source>
</evidence>
<proteinExistence type="predicted"/>
<evidence type="ECO:0000256" key="9">
    <source>
        <dbReference type="PIRSR" id="PIRSR632852-1"/>
    </source>
</evidence>
<feature type="binding site" evidence="9">
    <location>
        <position position="244"/>
    </location>
    <ligand>
        <name>2-oxoglutarate</name>
        <dbReference type="ChEBI" id="CHEBI:16810"/>
    </ligand>
</feature>
<feature type="domain" description="Fe2OG dioxygenase" evidence="11">
    <location>
        <begin position="150"/>
        <end position="247"/>
    </location>
</feature>
<dbReference type="FunFam" id="2.60.120.590:FF:000004">
    <property type="entry name" value="DNA oxidative demethylase ALKBH2"/>
    <property type="match status" value="1"/>
</dbReference>
<feature type="binding site" evidence="9">
    <location>
        <position position="238"/>
    </location>
    <ligand>
        <name>2-oxoglutarate</name>
        <dbReference type="ChEBI" id="CHEBI:16810"/>
    </ligand>
</feature>
<feature type="binding site" evidence="9">
    <location>
        <position position="172"/>
    </location>
    <ligand>
        <name>substrate</name>
    </ligand>
</feature>
<dbReference type="Pfam" id="PF13532">
    <property type="entry name" value="2OG-FeII_Oxy_2"/>
    <property type="match status" value="1"/>
</dbReference>
<evidence type="ECO:0000259" key="11">
    <source>
        <dbReference type="PROSITE" id="PS51471"/>
    </source>
</evidence>
<evidence type="ECO:0000313" key="12">
    <source>
        <dbReference type="EMBL" id="ABE54267.1"/>
    </source>
</evidence>
<evidence type="ECO:0000256" key="4">
    <source>
        <dbReference type="ARBA" id="ARBA00022842"/>
    </source>
</evidence>
<evidence type="ECO:0000313" key="13">
    <source>
        <dbReference type="Proteomes" id="UP000001982"/>
    </source>
</evidence>
<feature type="binding site" evidence="9">
    <location>
        <position position="226"/>
    </location>
    <ligand>
        <name>2-oxoglutarate</name>
        <dbReference type="ChEBI" id="CHEBI:16810"/>
    </ligand>
</feature>
<dbReference type="Proteomes" id="UP000001982">
    <property type="component" value="Chromosome"/>
</dbReference>
<feature type="binding site" evidence="9">
    <location>
        <position position="169"/>
    </location>
    <ligand>
        <name>2-oxoglutarate</name>
        <dbReference type="ChEBI" id="CHEBI:16810"/>
    </ligand>
</feature>
<dbReference type="Gene3D" id="2.60.120.590">
    <property type="entry name" value="Alpha-ketoglutarate-dependent dioxygenase AlkB-like"/>
    <property type="match status" value="1"/>
</dbReference>
<keyword evidence="7" id="KW-0408">Iron</keyword>
<evidence type="ECO:0000256" key="6">
    <source>
        <dbReference type="ARBA" id="ARBA00023002"/>
    </source>
</evidence>
<protein>
    <submittedName>
        <fullName evidence="12">DNA-N1-methyladenine dioxygenase</fullName>
        <ecNumber evidence="12">1.14.11.-</ecNumber>
    </submittedName>
</protein>
<dbReference type="KEGG" id="sdn:Sden_0979"/>